<dbReference type="AlphaFoldDB" id="A0ABD0N4N0"/>
<dbReference type="InterPro" id="IPR012341">
    <property type="entry name" value="6hp_glycosidase-like_sf"/>
</dbReference>
<evidence type="ECO:0000313" key="1">
    <source>
        <dbReference type="EMBL" id="KAL0157088.1"/>
    </source>
</evidence>
<protein>
    <submittedName>
        <fullName evidence="1">Uncharacterized protein</fullName>
    </submittedName>
</protein>
<dbReference type="EMBL" id="JAMKFB020000024">
    <property type="protein sequence ID" value="KAL0157088.1"/>
    <property type="molecule type" value="Genomic_DNA"/>
</dbReference>
<organism evidence="1 2">
    <name type="scientific">Cirrhinus mrigala</name>
    <name type="common">Mrigala</name>
    <dbReference type="NCBI Taxonomy" id="683832"/>
    <lineage>
        <taxon>Eukaryota</taxon>
        <taxon>Metazoa</taxon>
        <taxon>Chordata</taxon>
        <taxon>Craniata</taxon>
        <taxon>Vertebrata</taxon>
        <taxon>Euteleostomi</taxon>
        <taxon>Actinopterygii</taxon>
        <taxon>Neopterygii</taxon>
        <taxon>Teleostei</taxon>
        <taxon>Ostariophysi</taxon>
        <taxon>Cypriniformes</taxon>
        <taxon>Cyprinidae</taxon>
        <taxon>Labeoninae</taxon>
        <taxon>Labeonini</taxon>
        <taxon>Cirrhinus</taxon>
    </lineage>
</organism>
<comment type="caution">
    <text evidence="1">The sequence shown here is derived from an EMBL/GenBank/DDBJ whole genome shotgun (WGS) entry which is preliminary data.</text>
</comment>
<proteinExistence type="predicted"/>
<reference evidence="1 2" key="1">
    <citation type="submission" date="2024-05" db="EMBL/GenBank/DDBJ databases">
        <title>Genome sequencing and assembly of Indian major carp, Cirrhinus mrigala (Hamilton, 1822).</title>
        <authorList>
            <person name="Mohindra V."/>
            <person name="Chowdhury L.M."/>
            <person name="Lal K."/>
            <person name="Jena J.K."/>
        </authorList>
    </citation>
    <scope>NUCLEOTIDE SEQUENCE [LARGE SCALE GENOMIC DNA]</scope>
    <source>
        <strain evidence="1">CM1030</strain>
        <tissue evidence="1">Blood</tissue>
    </source>
</reference>
<dbReference type="PANTHER" id="PTHR12736">
    <property type="entry name" value="LANC-LIKE PROTEIN"/>
    <property type="match status" value="1"/>
</dbReference>
<sequence length="59" mass="6696">LLYLQLYRVTQEASHLQRALDYVKRTLRNLNGRRVTFLCGDAGPLAVGAVVHHHLKNQA</sequence>
<dbReference type="InterPro" id="IPR007822">
    <property type="entry name" value="LANC-like"/>
</dbReference>
<dbReference type="PANTHER" id="PTHR12736:SF11">
    <property type="entry name" value="LANC-LIKE PROTEIN 2"/>
    <property type="match status" value="1"/>
</dbReference>
<accession>A0ABD0N4N0</accession>
<dbReference type="Gene3D" id="1.50.10.10">
    <property type="match status" value="1"/>
</dbReference>
<dbReference type="Pfam" id="PF05147">
    <property type="entry name" value="LANC_like"/>
    <property type="match status" value="1"/>
</dbReference>
<dbReference type="SUPFAM" id="SSF158745">
    <property type="entry name" value="LanC-like"/>
    <property type="match status" value="1"/>
</dbReference>
<evidence type="ECO:0000313" key="2">
    <source>
        <dbReference type="Proteomes" id="UP001529510"/>
    </source>
</evidence>
<name>A0ABD0N4N0_CIRMR</name>
<keyword evidence="2" id="KW-1185">Reference proteome</keyword>
<feature type="non-terminal residue" evidence="1">
    <location>
        <position position="1"/>
    </location>
</feature>
<dbReference type="Proteomes" id="UP001529510">
    <property type="component" value="Unassembled WGS sequence"/>
</dbReference>
<feature type="non-terminal residue" evidence="1">
    <location>
        <position position="59"/>
    </location>
</feature>
<gene>
    <name evidence="1" type="ORF">M9458_048334</name>
</gene>